<dbReference type="InterPro" id="IPR006089">
    <property type="entry name" value="Acyl-CoA_DH_CS"/>
</dbReference>
<dbReference type="EMBL" id="BDGJ01000126">
    <property type="protein sequence ID" value="GAW93346.1"/>
    <property type="molecule type" value="Genomic_DNA"/>
</dbReference>
<protein>
    <submittedName>
        <fullName evidence="12">Butyryl-CoA dehydrogenase</fullName>
    </submittedName>
</protein>
<evidence type="ECO:0000259" key="11">
    <source>
        <dbReference type="Pfam" id="PF21263"/>
    </source>
</evidence>
<dbReference type="AlphaFoldDB" id="A0A1Z5HUZ3"/>
<dbReference type="Pfam" id="PF21263">
    <property type="entry name" value="Acyl-CoA-dh_C"/>
    <property type="match status" value="1"/>
</dbReference>
<evidence type="ECO:0000256" key="2">
    <source>
        <dbReference type="ARBA" id="ARBA00009347"/>
    </source>
</evidence>
<dbReference type="FunFam" id="2.40.110.10:FF:000006">
    <property type="entry name" value="very long-chain specific acyl-CoA dehydrogenase, mitochondrial"/>
    <property type="match status" value="1"/>
</dbReference>
<evidence type="ECO:0000259" key="9">
    <source>
        <dbReference type="Pfam" id="PF02770"/>
    </source>
</evidence>
<reference evidence="13" key="1">
    <citation type="journal article" date="2017" name="Appl. Environ. Microbiol.">
        <title>Genomic analysis of Calderihabitans maritimus KKC1, a thermophilic hydrogenogenic carboxydotrophic bacterium isolated from marine sediment.</title>
        <authorList>
            <person name="Omae K."/>
            <person name="Yoneda Y."/>
            <person name="Fukuyama Y."/>
            <person name="Yoshida T."/>
            <person name="Sako Y."/>
        </authorList>
    </citation>
    <scope>NUCLEOTIDE SEQUENCE [LARGE SCALE GENOMIC DNA]</scope>
    <source>
        <strain evidence="13">KKC1</strain>
    </source>
</reference>
<comment type="caution">
    <text evidence="12">The sequence shown here is derived from an EMBL/GenBank/DDBJ whole genome shotgun (WGS) entry which is preliminary data.</text>
</comment>
<keyword evidence="13" id="KW-1185">Reference proteome</keyword>
<sequence>MVKGGEFLIKPVNPSEIFTPEDLSEEHRLVAQTVADFTENTVVPHMEELEEQKEGLMRQLLEQAGELGLLGTDVPEEYGGEGMDKICSILIAENIAAGGSFAVAHGAHTGIGTLPIVFFGNEEQKKRYLPDLASGRKIAAYALTEPGAGSDALSAKTKAVLSEDGRYYILNGTKQFITNAGLADVFVTYAKIDGDKFTAFIVDRDTEGLSLGAEEKKMGIKGSSTRSLIFEDAKVPVENVLGQIGRGHVVAFNILNLGRFKLAAGCVGSAKLAFSHAVKYALERQQFGRPIAHFGLIQEKIGRMAAKIYAAESMVYRTAGLVEKMLAETQDGNVAQALQEYAVECSINKVHASEALDYVADEAVQIFGGYGYTKEYPVEQIYRDSRINRIFEGTNEINRLLIPGTLLRRAQKGELALLAAAQQLAKEIMQPKLSMSNDSDPMKTVQDLVDRSKKIFLQVGGLAVQKYMDKIQEQQEILGMLSDICIETYAMESAVGRAFKAMAEQKAEGIKSLLAQVYVYETFPRVELRAREALSAMLAGDELQTQLSVLKRFARYRPVNLVGIRRQIAQRLLEAGKYTV</sequence>
<comment type="cofactor">
    <cofactor evidence="1 7">
        <name>FAD</name>
        <dbReference type="ChEBI" id="CHEBI:57692"/>
    </cofactor>
</comment>
<keyword evidence="3 7" id="KW-0285">Flavoprotein</keyword>
<evidence type="ECO:0000256" key="6">
    <source>
        <dbReference type="ARBA" id="ARBA00052546"/>
    </source>
</evidence>
<dbReference type="PROSITE" id="PS00072">
    <property type="entry name" value="ACYL_COA_DH_1"/>
    <property type="match status" value="1"/>
</dbReference>
<dbReference type="FunFam" id="1.20.140.10:FF:000019">
    <property type="entry name" value="Acyl-CoA dehydrogenase"/>
    <property type="match status" value="1"/>
</dbReference>
<feature type="domain" description="Acyl-CoA dehydrogenase/oxidase N-terminal" evidence="10">
    <location>
        <begin position="24"/>
        <end position="135"/>
    </location>
</feature>
<dbReference type="InterPro" id="IPR037069">
    <property type="entry name" value="AcylCoA_DH/ox_N_sf"/>
</dbReference>
<dbReference type="InterPro" id="IPR046373">
    <property type="entry name" value="Acyl-CoA_Oxase/DH_mid-dom_sf"/>
</dbReference>
<comment type="similarity">
    <text evidence="2 7">Belongs to the acyl-CoA dehydrogenase family.</text>
</comment>
<keyword evidence="5 7" id="KW-0560">Oxidoreductase</keyword>
<evidence type="ECO:0000256" key="1">
    <source>
        <dbReference type="ARBA" id="ARBA00001974"/>
    </source>
</evidence>
<dbReference type="SUPFAM" id="SSF56645">
    <property type="entry name" value="Acyl-CoA dehydrogenase NM domain-like"/>
    <property type="match status" value="1"/>
</dbReference>
<name>A0A1Z5HUZ3_9FIRM</name>
<evidence type="ECO:0000313" key="12">
    <source>
        <dbReference type="EMBL" id="GAW93346.1"/>
    </source>
</evidence>
<feature type="domain" description="Acyl-CoA dehydrogenase-like C-terminal" evidence="11">
    <location>
        <begin position="452"/>
        <end position="552"/>
    </location>
</feature>
<dbReference type="SUPFAM" id="SSF47203">
    <property type="entry name" value="Acyl-CoA dehydrogenase C-terminal domain-like"/>
    <property type="match status" value="1"/>
</dbReference>
<evidence type="ECO:0000259" key="8">
    <source>
        <dbReference type="Pfam" id="PF00441"/>
    </source>
</evidence>
<accession>A0A1Z5HUZ3</accession>
<dbReference type="InterPro" id="IPR009075">
    <property type="entry name" value="AcylCo_DH/oxidase_C"/>
</dbReference>
<dbReference type="Proteomes" id="UP000197032">
    <property type="component" value="Unassembled WGS sequence"/>
</dbReference>
<evidence type="ECO:0000256" key="5">
    <source>
        <dbReference type="ARBA" id="ARBA00023002"/>
    </source>
</evidence>
<dbReference type="OrthoDB" id="9802447at2"/>
<dbReference type="InterPro" id="IPR036250">
    <property type="entry name" value="AcylCo_DH-like_C"/>
</dbReference>
<dbReference type="InterPro" id="IPR006091">
    <property type="entry name" value="Acyl-CoA_Oxase/DH_mid-dom"/>
</dbReference>
<dbReference type="FunFam" id="1.10.540.10:FF:000001">
    <property type="entry name" value="Very long-chain-specific acyl-CoA dehydrogenase, mitochondrial"/>
    <property type="match status" value="1"/>
</dbReference>
<evidence type="ECO:0000256" key="3">
    <source>
        <dbReference type="ARBA" id="ARBA00022630"/>
    </source>
</evidence>
<dbReference type="PANTHER" id="PTHR43884">
    <property type="entry name" value="ACYL-COA DEHYDROGENASE"/>
    <property type="match status" value="1"/>
</dbReference>
<proteinExistence type="inferred from homology"/>
<dbReference type="Pfam" id="PF02771">
    <property type="entry name" value="Acyl-CoA_dh_N"/>
    <property type="match status" value="1"/>
</dbReference>
<evidence type="ECO:0000313" key="13">
    <source>
        <dbReference type="Proteomes" id="UP000197032"/>
    </source>
</evidence>
<dbReference type="PANTHER" id="PTHR43884:SF12">
    <property type="entry name" value="ISOVALERYL-COA DEHYDROGENASE, MITOCHONDRIAL-RELATED"/>
    <property type="match status" value="1"/>
</dbReference>
<gene>
    <name evidence="12" type="ORF">KKC1_24830</name>
</gene>
<dbReference type="InterPro" id="IPR013786">
    <property type="entry name" value="AcylCoA_DH/ox_N"/>
</dbReference>
<dbReference type="RefSeq" id="WP_088554505.1">
    <property type="nucleotide sequence ID" value="NZ_BDGJ01000126.1"/>
</dbReference>
<dbReference type="GO" id="GO:0003995">
    <property type="term" value="F:acyl-CoA dehydrogenase activity"/>
    <property type="evidence" value="ECO:0007669"/>
    <property type="project" value="InterPro"/>
</dbReference>
<dbReference type="Gene3D" id="2.40.110.10">
    <property type="entry name" value="Butyryl-CoA Dehydrogenase, subunit A, domain 2"/>
    <property type="match status" value="1"/>
</dbReference>
<dbReference type="Pfam" id="PF00441">
    <property type="entry name" value="Acyl-CoA_dh_1"/>
    <property type="match status" value="1"/>
</dbReference>
<organism evidence="12 13">
    <name type="scientific">Calderihabitans maritimus</name>
    <dbReference type="NCBI Taxonomy" id="1246530"/>
    <lineage>
        <taxon>Bacteria</taxon>
        <taxon>Bacillati</taxon>
        <taxon>Bacillota</taxon>
        <taxon>Clostridia</taxon>
        <taxon>Neomoorellales</taxon>
        <taxon>Calderihabitantaceae</taxon>
        <taxon>Calderihabitans</taxon>
    </lineage>
</organism>
<dbReference type="GO" id="GO:0050660">
    <property type="term" value="F:flavin adenine dinucleotide binding"/>
    <property type="evidence" value="ECO:0007669"/>
    <property type="project" value="InterPro"/>
</dbReference>
<dbReference type="Gene3D" id="1.20.140.10">
    <property type="entry name" value="Butyryl-CoA Dehydrogenase, subunit A, domain 3"/>
    <property type="match status" value="2"/>
</dbReference>
<dbReference type="InterPro" id="IPR009100">
    <property type="entry name" value="AcylCoA_DH/oxidase_NM_dom_sf"/>
</dbReference>
<evidence type="ECO:0000256" key="7">
    <source>
        <dbReference type="RuleBase" id="RU362125"/>
    </source>
</evidence>
<dbReference type="Pfam" id="PF02770">
    <property type="entry name" value="Acyl-CoA_dh_M"/>
    <property type="match status" value="1"/>
</dbReference>
<evidence type="ECO:0000256" key="4">
    <source>
        <dbReference type="ARBA" id="ARBA00022827"/>
    </source>
</evidence>
<keyword evidence="4 7" id="KW-0274">FAD</keyword>
<feature type="domain" description="Acyl-CoA oxidase/dehydrogenase middle" evidence="9">
    <location>
        <begin position="140"/>
        <end position="232"/>
    </location>
</feature>
<evidence type="ECO:0000259" key="10">
    <source>
        <dbReference type="Pfam" id="PF02771"/>
    </source>
</evidence>
<feature type="domain" description="Acyl-CoA dehydrogenase/oxidase C-terminal" evidence="8">
    <location>
        <begin position="245"/>
        <end position="402"/>
    </location>
</feature>
<comment type="catalytic activity">
    <reaction evidence="6">
        <text>a 2,3-saturated acyl-CoA + A = a 2,3-dehydroacyl-CoA + AH2</text>
        <dbReference type="Rhea" id="RHEA:48608"/>
        <dbReference type="ChEBI" id="CHEBI:13193"/>
        <dbReference type="ChEBI" id="CHEBI:17499"/>
        <dbReference type="ChEBI" id="CHEBI:60015"/>
        <dbReference type="ChEBI" id="CHEBI:65111"/>
    </reaction>
</comment>
<dbReference type="InterPro" id="IPR049426">
    <property type="entry name" value="Acyl-CoA-dh-like_C"/>
</dbReference>
<dbReference type="Gene3D" id="1.10.540.10">
    <property type="entry name" value="Acyl-CoA dehydrogenase/oxidase, N-terminal domain"/>
    <property type="match status" value="1"/>
</dbReference>